<evidence type="ECO:0000313" key="2">
    <source>
        <dbReference type="EMBL" id="PIW33093.1"/>
    </source>
</evidence>
<dbReference type="InterPro" id="IPR050312">
    <property type="entry name" value="IolE/XylAMocC-like"/>
</dbReference>
<gene>
    <name evidence="2" type="ORF">COW28_04670</name>
</gene>
<name>A0A2M7GY61_9BACT</name>
<dbReference type="Proteomes" id="UP000230025">
    <property type="component" value="Unassembled WGS sequence"/>
</dbReference>
<dbReference type="SUPFAM" id="SSF51658">
    <property type="entry name" value="Xylose isomerase-like"/>
    <property type="match status" value="1"/>
</dbReference>
<protein>
    <submittedName>
        <fullName evidence="2">Fe-S cluster assembly protein HesB</fullName>
    </submittedName>
</protein>
<dbReference type="InterPro" id="IPR013022">
    <property type="entry name" value="Xyl_isomerase-like_TIM-brl"/>
</dbReference>
<sequence>MVKKEILPLGVMTGIGANPIEALSKIRALGIPTCQLGNPPDEYIYTKKADELNEKLKSAIKKTGIKISSVFIMYQGHIWNLIDGPRTIGLVPENTRAPRVVHACAVSNWAKKIGIKVVTSHMGFIPADRTSLIYQGFIDTMKKFVGFCRSNDQMFAFETGQEPPIVLRRAIDDIGADNVRVNLDSANLLMYGMGTPLEAVKLLGEFVVNTHCKDGKMPKAGGKLGPEMPLGEGDVHYEEVLPALYEKGFRGPLTIEREISGAQQIKDIKKAMKLLEEIRGRILKN</sequence>
<proteinExistence type="predicted"/>
<comment type="caution">
    <text evidence="2">The sequence shown here is derived from an EMBL/GenBank/DDBJ whole genome shotgun (WGS) entry which is preliminary data.</text>
</comment>
<evidence type="ECO:0000259" key="1">
    <source>
        <dbReference type="Pfam" id="PF01261"/>
    </source>
</evidence>
<accession>A0A2M7GY61</accession>
<feature type="domain" description="Xylose isomerase-like TIM barrel" evidence="1">
    <location>
        <begin position="25"/>
        <end position="277"/>
    </location>
</feature>
<dbReference type="EMBL" id="PFFY01000216">
    <property type="protein sequence ID" value="PIW33093.1"/>
    <property type="molecule type" value="Genomic_DNA"/>
</dbReference>
<reference evidence="3" key="1">
    <citation type="submission" date="2017-09" db="EMBL/GenBank/DDBJ databases">
        <title>Depth-based differentiation of microbial function through sediment-hosted aquifers and enrichment of novel symbionts in the deep terrestrial subsurface.</title>
        <authorList>
            <person name="Probst A.J."/>
            <person name="Ladd B."/>
            <person name="Jarett J.K."/>
            <person name="Geller-Mcgrath D.E."/>
            <person name="Sieber C.M.K."/>
            <person name="Emerson J.B."/>
            <person name="Anantharaman K."/>
            <person name="Thomas B.C."/>
            <person name="Malmstrom R."/>
            <person name="Stieglmeier M."/>
            <person name="Klingl A."/>
            <person name="Woyke T."/>
            <person name="Ryan C.M."/>
            <person name="Banfield J.F."/>
        </authorList>
    </citation>
    <scope>NUCLEOTIDE SEQUENCE [LARGE SCALE GENOMIC DNA]</scope>
</reference>
<dbReference type="PANTHER" id="PTHR12110">
    <property type="entry name" value="HYDROXYPYRUVATE ISOMERASE"/>
    <property type="match status" value="1"/>
</dbReference>
<dbReference type="Gene3D" id="3.20.20.150">
    <property type="entry name" value="Divalent-metal-dependent TIM barrel enzymes"/>
    <property type="match status" value="1"/>
</dbReference>
<evidence type="ECO:0000313" key="3">
    <source>
        <dbReference type="Proteomes" id="UP000230025"/>
    </source>
</evidence>
<dbReference type="AlphaFoldDB" id="A0A2M7GY61"/>
<dbReference type="InterPro" id="IPR036237">
    <property type="entry name" value="Xyl_isomerase-like_sf"/>
</dbReference>
<organism evidence="2 3">
    <name type="scientific">bacterium (Candidatus Ratteibacteria) CG15_BIG_FIL_POST_REV_8_21_14_020_41_12</name>
    <dbReference type="NCBI Taxonomy" id="2014291"/>
    <lineage>
        <taxon>Bacteria</taxon>
        <taxon>Candidatus Ratteibacteria</taxon>
    </lineage>
</organism>
<dbReference type="Pfam" id="PF01261">
    <property type="entry name" value="AP_endonuc_2"/>
    <property type="match status" value="1"/>
</dbReference>